<feature type="transmembrane region" description="Helical" evidence="6">
    <location>
        <begin position="135"/>
        <end position="160"/>
    </location>
</feature>
<reference evidence="8" key="1">
    <citation type="submission" date="2023-06" db="EMBL/GenBank/DDBJ databases">
        <authorList>
            <person name="Delattre M."/>
        </authorList>
    </citation>
    <scope>NUCLEOTIDE SEQUENCE</scope>
    <source>
        <strain evidence="8">AF72</strain>
    </source>
</reference>
<name>A0AA36DH38_9BILA</name>
<comment type="similarity">
    <text evidence="5">Belongs to the nematode receptor-like protein sra family.</text>
</comment>
<dbReference type="PANTHER" id="PTHR31357">
    <property type="entry name" value="SERPENTINE RECEPTOR CLASS ALPHA-10"/>
    <property type="match status" value="1"/>
</dbReference>
<comment type="caution">
    <text evidence="8">The sequence shown here is derived from an EMBL/GenBank/DDBJ whole genome shotgun (WGS) entry which is preliminary data.</text>
</comment>
<dbReference type="GO" id="GO:0004984">
    <property type="term" value="F:olfactory receptor activity"/>
    <property type="evidence" value="ECO:0007669"/>
    <property type="project" value="TreeGrafter"/>
</dbReference>
<dbReference type="PANTHER" id="PTHR31357:SF5">
    <property type="entry name" value="SERPENTINE RECEPTOR CLASS ALPHA-1-RELATED"/>
    <property type="match status" value="1"/>
</dbReference>
<organism evidence="8 9">
    <name type="scientific">Mesorhabditis spiculigera</name>
    <dbReference type="NCBI Taxonomy" id="96644"/>
    <lineage>
        <taxon>Eukaryota</taxon>
        <taxon>Metazoa</taxon>
        <taxon>Ecdysozoa</taxon>
        <taxon>Nematoda</taxon>
        <taxon>Chromadorea</taxon>
        <taxon>Rhabditida</taxon>
        <taxon>Rhabditina</taxon>
        <taxon>Rhabditomorpha</taxon>
        <taxon>Rhabditoidea</taxon>
        <taxon>Rhabditidae</taxon>
        <taxon>Mesorhabditinae</taxon>
        <taxon>Mesorhabditis</taxon>
    </lineage>
</organism>
<evidence type="ECO:0000256" key="7">
    <source>
        <dbReference type="SAM" id="SignalP"/>
    </source>
</evidence>
<proteinExistence type="inferred from homology"/>
<accession>A0AA36DH38</accession>
<keyword evidence="4 6" id="KW-0472">Membrane</keyword>
<feature type="chain" id="PRO_5041206638" description="Vomeronasal type-1 receptor" evidence="7">
    <location>
        <begin position="26"/>
        <end position="213"/>
    </location>
</feature>
<comment type="subcellular location">
    <subcellularLocation>
        <location evidence="1">Membrane</location>
        <topology evidence="1">Multi-pass membrane protein</topology>
    </subcellularLocation>
</comment>
<gene>
    <name evidence="8" type="ORF">MSPICULIGERA_LOCUS25492</name>
</gene>
<evidence type="ECO:0008006" key="10">
    <source>
        <dbReference type="Google" id="ProtNLM"/>
    </source>
</evidence>
<dbReference type="Pfam" id="PF10292">
    <property type="entry name" value="7TM_GPCR_Srab"/>
    <property type="match status" value="1"/>
</dbReference>
<dbReference type="AlphaFoldDB" id="A0AA36DH38"/>
<dbReference type="GO" id="GO:0016020">
    <property type="term" value="C:membrane"/>
    <property type="evidence" value="ECO:0007669"/>
    <property type="project" value="UniProtKB-SubCell"/>
</dbReference>
<evidence type="ECO:0000256" key="4">
    <source>
        <dbReference type="ARBA" id="ARBA00023136"/>
    </source>
</evidence>
<keyword evidence="2 6" id="KW-0812">Transmembrane</keyword>
<protein>
    <recommendedName>
        <fullName evidence="10">Vomeronasal type-1 receptor</fullName>
    </recommendedName>
</protein>
<dbReference type="EMBL" id="CATQJA010002710">
    <property type="protein sequence ID" value="CAJ0587531.1"/>
    <property type="molecule type" value="Genomic_DNA"/>
</dbReference>
<evidence type="ECO:0000313" key="9">
    <source>
        <dbReference type="Proteomes" id="UP001177023"/>
    </source>
</evidence>
<dbReference type="InterPro" id="IPR019408">
    <property type="entry name" value="7TM_GPCR_serpentine_rcpt_Srab"/>
</dbReference>
<evidence type="ECO:0000256" key="6">
    <source>
        <dbReference type="SAM" id="Phobius"/>
    </source>
</evidence>
<feature type="transmembrane region" description="Helical" evidence="6">
    <location>
        <begin position="102"/>
        <end position="123"/>
    </location>
</feature>
<dbReference type="Proteomes" id="UP001177023">
    <property type="component" value="Unassembled WGS sequence"/>
</dbReference>
<evidence type="ECO:0000256" key="1">
    <source>
        <dbReference type="ARBA" id="ARBA00004141"/>
    </source>
</evidence>
<keyword evidence="7" id="KW-0732">Signal</keyword>
<sequence>MLQSTALMLLQLFFIAFELWWKYGGVEWPGNQVAYCIGNIQGIAEKSNIESVMTTIFEISNLLLGTLLVYLYHRQKTLVHQRSFDVSVNLHRRQLVHTMHLFMPYSVLHVICFMLFNCAIFFYRPLFKFLPEPYFSAGSGLCFFPMYFSAAAPWILWWIVGRQERKRQSATNLLILLEQQKADSVYFDNYSSQWGHINSASAEKPFSASYFEK</sequence>
<evidence type="ECO:0000313" key="8">
    <source>
        <dbReference type="EMBL" id="CAJ0587531.1"/>
    </source>
</evidence>
<keyword evidence="3 6" id="KW-1133">Transmembrane helix</keyword>
<feature type="signal peptide" evidence="7">
    <location>
        <begin position="1"/>
        <end position="25"/>
    </location>
</feature>
<feature type="transmembrane region" description="Helical" evidence="6">
    <location>
        <begin position="52"/>
        <end position="72"/>
    </location>
</feature>
<feature type="non-terminal residue" evidence="8">
    <location>
        <position position="213"/>
    </location>
</feature>
<evidence type="ECO:0000256" key="3">
    <source>
        <dbReference type="ARBA" id="ARBA00022989"/>
    </source>
</evidence>
<keyword evidence="9" id="KW-1185">Reference proteome</keyword>
<dbReference type="InterPro" id="IPR051080">
    <property type="entry name" value="Nematode_rcpt-like_serp_alpha"/>
</dbReference>
<evidence type="ECO:0000256" key="2">
    <source>
        <dbReference type="ARBA" id="ARBA00022692"/>
    </source>
</evidence>
<evidence type="ECO:0000256" key="5">
    <source>
        <dbReference type="ARBA" id="ARBA00037994"/>
    </source>
</evidence>